<keyword evidence="4" id="KW-1185">Reference proteome</keyword>
<feature type="compositionally biased region" description="Basic and acidic residues" evidence="2">
    <location>
        <begin position="827"/>
        <end position="841"/>
    </location>
</feature>
<sequence length="898" mass="102433">MGFHSHPPFKRRHGDTCTFSNEHFEYTYQKPRPFKRRKYRGHKPYLPAFEPPAEAFTQDESAVDMQTPASPKAPPTHDNFENDDDDTAKRHIIPADDTELVKPKRRSSLASNLAAMSLPLPEDFEELKSRFLHMCSTLLTYSEGRTELIKKNERLQAENDGLQADNEDLKQTLTNRNGFHKQQMQKAYDESDKLNHDLTAAQQRNDQLQKELKQSNVKHEQEMKALKEDCTKIQQQNSQLQSDLKAAKQQADINKNRYDLELKKQGELSKSIQTKNNDINERNRTIEALRKEMVAQQNKQLQVDDLTQTLAQTDGRLQQSLDHLRLALPLARNAQVDRSYAIHSLSSAHDESEEYAVANILALGQNSSRAAGVREQAMRSRIKELKGKLETSESDVARLKTEKTQVNEKLANATKLVETRTNAEKSSTLANAELAKLRDEQKEVKKKYEAARTELTTLTSRCEDLQGRLYQTKTAKDTLSNEKQDLTKRNGELQQQLSSAERQAKAHAAKLQSKLDLARKDAKDAAQRLDALRPPRLEYTRLDQVDTHEEKLPARMLDVYGEDKEQRVEIRVDGKILFRPFVVSEHRMEDTHHVLDGPLIETKTMPEAEILSNTPWALSIIEYNPTELENLAARNSYDLFKLPFMEGEDEDSAAFKVDVPVVEDDNATIPADIPEDQLPVQDLLRHPSIGAPPAPEFMLGANIIRTRDSISDDTPAQEDVQKKSPPALKGAGIQRIEIPKPQPEVSHSPTPASSVQASPKDSVLMTPRSPGEIEPRQPKPLKRLASQSTNNDPAMDPRSPKRQRHVPSEVIRDAPSDPVQHAPKQPRNYDPRFEYREDRSHRAPPPAAGHRRSGGAHREYDSYKPGSDPRRRDPRDTHHEYEREQERQRTEGCYQRRW</sequence>
<dbReference type="Proteomes" id="UP001305779">
    <property type="component" value="Unassembled WGS sequence"/>
</dbReference>
<gene>
    <name evidence="3" type="ORF">PRZ48_002640</name>
</gene>
<keyword evidence="1" id="KW-0175">Coiled coil</keyword>
<dbReference type="Gene3D" id="1.10.287.1490">
    <property type="match status" value="1"/>
</dbReference>
<feature type="compositionally biased region" description="Basic and acidic residues" evidence="2">
    <location>
        <begin position="806"/>
        <end position="815"/>
    </location>
</feature>
<dbReference type="PANTHER" id="PTHR45615">
    <property type="entry name" value="MYOSIN HEAVY CHAIN, NON-MUSCLE"/>
    <property type="match status" value="1"/>
</dbReference>
<feature type="coiled-coil region" evidence="1">
    <location>
        <begin position="375"/>
        <end position="528"/>
    </location>
</feature>
<protein>
    <submittedName>
        <fullName evidence="3">Uncharacterized protein</fullName>
    </submittedName>
</protein>
<proteinExistence type="predicted"/>
<reference evidence="3 4" key="1">
    <citation type="journal article" date="2023" name="G3 (Bethesda)">
        <title>A chromosome-level genome assembly of Zasmidium syzygii isolated from banana leaves.</title>
        <authorList>
            <person name="van Westerhoven A.C."/>
            <person name="Mehrabi R."/>
            <person name="Talebi R."/>
            <person name="Steentjes M.B.F."/>
            <person name="Corcolon B."/>
            <person name="Chong P.A."/>
            <person name="Kema G.H.J."/>
            <person name="Seidl M.F."/>
        </authorList>
    </citation>
    <scope>NUCLEOTIDE SEQUENCE [LARGE SCALE GENOMIC DNA]</scope>
    <source>
        <strain evidence="3 4">P124</strain>
    </source>
</reference>
<dbReference type="EMBL" id="JAXOVC010000002">
    <property type="protein sequence ID" value="KAK4504679.1"/>
    <property type="molecule type" value="Genomic_DNA"/>
</dbReference>
<evidence type="ECO:0000256" key="1">
    <source>
        <dbReference type="SAM" id="Coils"/>
    </source>
</evidence>
<organism evidence="3 4">
    <name type="scientific">Zasmidium cellare</name>
    <name type="common">Wine cellar mold</name>
    <name type="synonym">Racodium cellare</name>
    <dbReference type="NCBI Taxonomy" id="395010"/>
    <lineage>
        <taxon>Eukaryota</taxon>
        <taxon>Fungi</taxon>
        <taxon>Dikarya</taxon>
        <taxon>Ascomycota</taxon>
        <taxon>Pezizomycotina</taxon>
        <taxon>Dothideomycetes</taxon>
        <taxon>Dothideomycetidae</taxon>
        <taxon>Mycosphaerellales</taxon>
        <taxon>Mycosphaerellaceae</taxon>
        <taxon>Zasmidium</taxon>
    </lineage>
</organism>
<evidence type="ECO:0000313" key="4">
    <source>
        <dbReference type="Proteomes" id="UP001305779"/>
    </source>
</evidence>
<feature type="compositionally biased region" description="Basic and acidic residues" evidence="2">
    <location>
        <begin position="856"/>
        <end position="890"/>
    </location>
</feature>
<evidence type="ECO:0000256" key="2">
    <source>
        <dbReference type="SAM" id="MobiDB-lite"/>
    </source>
</evidence>
<feature type="compositionally biased region" description="Polar residues" evidence="2">
    <location>
        <begin position="745"/>
        <end position="759"/>
    </location>
</feature>
<comment type="caution">
    <text evidence="3">The sequence shown here is derived from an EMBL/GenBank/DDBJ whole genome shotgun (WGS) entry which is preliminary data.</text>
</comment>
<feature type="region of interest" description="Disordered" evidence="2">
    <location>
        <begin position="711"/>
        <end position="898"/>
    </location>
</feature>
<name>A0ABR0ESS8_ZASCE</name>
<evidence type="ECO:0000313" key="3">
    <source>
        <dbReference type="EMBL" id="KAK4504679.1"/>
    </source>
</evidence>
<dbReference type="PANTHER" id="PTHR45615:SF40">
    <property type="entry name" value="MYOSIN HEAVY CHAIN, NON-MUSCLE"/>
    <property type="match status" value="1"/>
</dbReference>
<feature type="region of interest" description="Disordered" evidence="2">
    <location>
        <begin position="56"/>
        <end position="87"/>
    </location>
</feature>
<feature type="coiled-coil region" evidence="1">
    <location>
        <begin position="145"/>
        <end position="299"/>
    </location>
</feature>
<accession>A0ABR0ESS8</accession>